<sequence>MFLISVVYIMNINSLFEKINNNTLCVGVTGLDYVGVPLDPFYMFYQAKKYGIIPRFIETSGEITNFMKVHTINLIKKGLQKVNKNIYGSTITVTVSPIIIDCKNLFNELDGVMYLGIGKGN</sequence>
<gene>
    <name evidence="1" type="ORF">DU52_01580</name>
</gene>
<dbReference type="AlphaFoldDB" id="A0A0F8FQ52"/>
<evidence type="ECO:0000313" key="2">
    <source>
        <dbReference type="Proteomes" id="UP000034399"/>
    </source>
</evidence>
<protein>
    <submittedName>
        <fullName evidence="1">Uncharacterized protein</fullName>
    </submittedName>
</protein>
<dbReference type="EMBL" id="JJPA01000196">
    <property type="protein sequence ID" value="KKG29108.1"/>
    <property type="molecule type" value="Genomic_DNA"/>
</dbReference>
<organism evidence="1 2">
    <name type="scientific">Methanosarcina mazei</name>
    <name type="common">Methanosarcina frisia</name>
    <dbReference type="NCBI Taxonomy" id="2209"/>
    <lineage>
        <taxon>Archaea</taxon>
        <taxon>Methanobacteriati</taxon>
        <taxon>Methanobacteriota</taxon>
        <taxon>Stenosarchaea group</taxon>
        <taxon>Methanomicrobia</taxon>
        <taxon>Methanosarcinales</taxon>
        <taxon>Methanosarcinaceae</taxon>
        <taxon>Methanosarcina</taxon>
    </lineage>
</organism>
<name>A0A0F8FQ52_METMZ</name>
<dbReference type="Proteomes" id="UP000034399">
    <property type="component" value="Unassembled WGS sequence"/>
</dbReference>
<comment type="caution">
    <text evidence="1">The sequence shown here is derived from an EMBL/GenBank/DDBJ whole genome shotgun (WGS) entry which is preliminary data.</text>
</comment>
<evidence type="ECO:0000313" key="1">
    <source>
        <dbReference type="EMBL" id="KKG29108.1"/>
    </source>
</evidence>
<dbReference type="Gene3D" id="3.40.50.720">
    <property type="entry name" value="NAD(P)-binding Rossmann-like Domain"/>
    <property type="match status" value="1"/>
</dbReference>
<accession>A0A0F8FQ52</accession>
<reference evidence="1 2" key="1">
    <citation type="journal article" date="2015" name="ISME J.">
        <title>Genomic and phenotypic differentiation among Methanosarcina mazei populations from Columbia River sediment.</title>
        <authorList>
            <person name="Youngblut N.D."/>
            <person name="Wirth J.S."/>
            <person name="Henriksen J.R."/>
            <person name="Smith M."/>
            <person name="Simon H."/>
            <person name="Metcalf W.W."/>
            <person name="Whitaker R.J."/>
        </authorList>
    </citation>
    <scope>NUCLEOTIDE SEQUENCE [LARGE SCALE GENOMIC DNA]</scope>
    <source>
        <strain evidence="1 2">3.F.A.1A.1</strain>
    </source>
</reference>
<dbReference type="PATRIC" id="fig|2209.61.peg.351"/>
<proteinExistence type="predicted"/>